<name>A0A5M6CW32_9BACT</name>
<dbReference type="Pfam" id="PF02566">
    <property type="entry name" value="OsmC"/>
    <property type="match status" value="1"/>
</dbReference>
<dbReference type="GO" id="GO:0006979">
    <property type="term" value="P:response to oxidative stress"/>
    <property type="evidence" value="ECO:0007669"/>
    <property type="project" value="InterPro"/>
</dbReference>
<sequence length="143" mass="15004">MESKAAAVWNGSLKDGKGELKTDSSVLRGAPYSFKSRFEGGDGTTPEELIAAAHAGCFSMALSMILGESELTAKQIETEATVTLEKKDGGFAITRVHLDVNAIVPGAQPEAFEQAASTAKENCPVSKLLNAEISMTARLTDIG</sequence>
<dbReference type="RefSeq" id="WP_150079209.1">
    <property type="nucleotide sequence ID" value="NZ_VWOX01000019.1"/>
</dbReference>
<evidence type="ECO:0000313" key="2">
    <source>
        <dbReference type="Proteomes" id="UP000324479"/>
    </source>
</evidence>
<accession>A0A5M6CW32</accession>
<dbReference type="Gene3D" id="3.30.300.20">
    <property type="match status" value="1"/>
</dbReference>
<dbReference type="PANTHER" id="PTHR42830:SF1">
    <property type="entry name" value="OSMOTICALLY INDUCIBLE FAMILY PROTEIN"/>
    <property type="match status" value="1"/>
</dbReference>
<keyword evidence="2" id="KW-1185">Reference proteome</keyword>
<dbReference type="GO" id="GO:0004601">
    <property type="term" value="F:peroxidase activity"/>
    <property type="evidence" value="ECO:0007669"/>
    <property type="project" value="InterPro"/>
</dbReference>
<dbReference type="SUPFAM" id="SSF82784">
    <property type="entry name" value="OsmC-like"/>
    <property type="match status" value="1"/>
</dbReference>
<gene>
    <name evidence="1" type="ORF">FYK55_24170</name>
</gene>
<dbReference type="AlphaFoldDB" id="A0A5M6CW32"/>
<evidence type="ECO:0000313" key="1">
    <source>
        <dbReference type="EMBL" id="KAA5539434.1"/>
    </source>
</evidence>
<proteinExistence type="predicted"/>
<dbReference type="InterPro" id="IPR015946">
    <property type="entry name" value="KH_dom-like_a/b"/>
</dbReference>
<reference evidence="1 2" key="1">
    <citation type="submission" date="2019-08" db="EMBL/GenBank/DDBJ databases">
        <authorList>
            <person name="Dhanesh K."/>
            <person name="Kumar G."/>
            <person name="Sasikala C."/>
            <person name="Venkata Ramana C."/>
        </authorList>
    </citation>
    <scope>NUCLEOTIDE SEQUENCE [LARGE SCALE GENOMIC DNA]</scope>
    <source>
        <strain evidence="1 2">JC645</strain>
    </source>
</reference>
<dbReference type="InterPro" id="IPR019904">
    <property type="entry name" value="Peroxiredoxin_OsmC"/>
</dbReference>
<dbReference type="InterPro" id="IPR052707">
    <property type="entry name" value="OsmC_Ohr_Peroxiredoxin"/>
</dbReference>
<dbReference type="InterPro" id="IPR036102">
    <property type="entry name" value="OsmC/Ohrsf"/>
</dbReference>
<dbReference type="Proteomes" id="UP000324479">
    <property type="component" value="Unassembled WGS sequence"/>
</dbReference>
<organism evidence="1 2">
    <name type="scientific">Roseiconus nitratireducens</name>
    <dbReference type="NCBI Taxonomy" id="2605748"/>
    <lineage>
        <taxon>Bacteria</taxon>
        <taxon>Pseudomonadati</taxon>
        <taxon>Planctomycetota</taxon>
        <taxon>Planctomycetia</taxon>
        <taxon>Pirellulales</taxon>
        <taxon>Pirellulaceae</taxon>
        <taxon>Roseiconus</taxon>
    </lineage>
</organism>
<dbReference type="NCBIfam" id="TIGR03562">
    <property type="entry name" value="osmo_induc_OsmC"/>
    <property type="match status" value="1"/>
</dbReference>
<comment type="caution">
    <text evidence="1">The sequence shown here is derived from an EMBL/GenBank/DDBJ whole genome shotgun (WGS) entry which is preliminary data.</text>
</comment>
<dbReference type="PANTHER" id="PTHR42830">
    <property type="entry name" value="OSMOTICALLY INDUCIBLE FAMILY PROTEIN"/>
    <property type="match status" value="1"/>
</dbReference>
<dbReference type="EMBL" id="VWOX01000019">
    <property type="protein sequence ID" value="KAA5539434.1"/>
    <property type="molecule type" value="Genomic_DNA"/>
</dbReference>
<dbReference type="InterPro" id="IPR003718">
    <property type="entry name" value="OsmC/Ohr_fam"/>
</dbReference>
<protein>
    <submittedName>
        <fullName evidence="1">OsmC family protein</fullName>
    </submittedName>
</protein>